<dbReference type="PANTHER" id="PTHR28087:SF1">
    <property type="entry name" value="ATPASE SYNTHESIS PROTEIN 25, MITOCHONDRIAL"/>
    <property type="match status" value="1"/>
</dbReference>
<dbReference type="VEuPathDB" id="FungiDB:GWK60_J01111"/>
<dbReference type="EMBL" id="LLZZ01000159">
    <property type="protein sequence ID" value="KTA97560.1"/>
    <property type="molecule type" value="Genomic_DNA"/>
</dbReference>
<comment type="similarity">
    <text evidence="2 7">Belongs to the ATP25 family.</text>
</comment>
<dbReference type="GO" id="GO:0140053">
    <property type="term" value="P:mitochondrial gene expression"/>
    <property type="evidence" value="ECO:0007669"/>
    <property type="project" value="UniProtKB-UniRule"/>
</dbReference>
<keyword evidence="3 7" id="KW-0999">Mitochondrion inner membrane</keyword>
<dbReference type="InterPro" id="IPR043519">
    <property type="entry name" value="NT_sf"/>
</dbReference>
<evidence type="ECO:0000259" key="8">
    <source>
        <dbReference type="Pfam" id="PF13929"/>
    </source>
</evidence>
<evidence type="ECO:0000256" key="7">
    <source>
        <dbReference type="RuleBase" id="RU367062"/>
    </source>
</evidence>
<dbReference type="AlphaFoldDB" id="A0A0W0CMN8"/>
<evidence type="ECO:0000313" key="9">
    <source>
        <dbReference type="EMBL" id="KTA97560.1"/>
    </source>
</evidence>
<dbReference type="InterPro" id="IPR025210">
    <property type="entry name" value="ATP25_mRNA_stabil_dom"/>
</dbReference>
<evidence type="ECO:0000313" key="10">
    <source>
        <dbReference type="Proteomes" id="UP000054886"/>
    </source>
</evidence>
<accession>A0A0W0CMN8</accession>
<reference evidence="9 10" key="1">
    <citation type="submission" date="2015-10" db="EMBL/GenBank/DDBJ databases">
        <title>Draft genomes sequences of Candida glabrata isolates 1A, 1B, 2A, 2B, 3A and 3B.</title>
        <authorList>
            <person name="Haavelsrud O.E."/>
            <person name="Gaustad P."/>
        </authorList>
    </citation>
    <scope>NUCLEOTIDE SEQUENCE [LARGE SCALE GENOMIC DNA]</scope>
    <source>
        <strain evidence="9">910700640</strain>
    </source>
</reference>
<evidence type="ECO:0000256" key="4">
    <source>
        <dbReference type="ARBA" id="ARBA00022946"/>
    </source>
</evidence>
<feature type="domain" description="ATP25 mRNA stabilisation" evidence="8">
    <location>
        <begin position="321"/>
        <end position="601"/>
    </location>
</feature>
<keyword evidence="6 7" id="KW-0472">Membrane</keyword>
<evidence type="ECO:0000256" key="5">
    <source>
        <dbReference type="ARBA" id="ARBA00023128"/>
    </source>
</evidence>
<dbReference type="VEuPathDB" id="FungiDB:B1J91_J01199g"/>
<dbReference type="GO" id="GO:0048255">
    <property type="term" value="P:mRNA stabilization"/>
    <property type="evidence" value="ECO:0007669"/>
    <property type="project" value="InterPro"/>
</dbReference>
<evidence type="ECO:0000256" key="3">
    <source>
        <dbReference type="ARBA" id="ARBA00022792"/>
    </source>
</evidence>
<dbReference type="GO" id="GO:0005743">
    <property type="term" value="C:mitochondrial inner membrane"/>
    <property type="evidence" value="ECO:0007669"/>
    <property type="project" value="UniProtKB-SubCell"/>
</dbReference>
<dbReference type="VEuPathDB" id="FungiDB:GVI51_J01111"/>
<comment type="subcellular location">
    <subcellularLocation>
        <location evidence="1 7">Mitochondrion inner membrane</location>
        <topology evidence="1 7">Peripheral membrane protein</topology>
        <orientation evidence="1 7">Matrix side</orientation>
    </subcellularLocation>
</comment>
<keyword evidence="4 7" id="KW-0809">Transit peptide</keyword>
<dbReference type="SUPFAM" id="SSF81301">
    <property type="entry name" value="Nucleotidyltransferase"/>
    <property type="match status" value="1"/>
</dbReference>
<dbReference type="PANTHER" id="PTHR28087">
    <property type="entry name" value="ATPASE SYNTHESIS PROTEIN 25, MITOCHONDRIAL"/>
    <property type="match status" value="1"/>
</dbReference>
<dbReference type="Pfam" id="PF02410">
    <property type="entry name" value="RsfS"/>
    <property type="match status" value="1"/>
</dbReference>
<dbReference type="Pfam" id="PF13929">
    <property type="entry name" value="mRNA_stabil"/>
    <property type="match status" value="1"/>
</dbReference>
<proteinExistence type="inferred from homology"/>
<dbReference type="InterPro" id="IPR040152">
    <property type="entry name" value="Atp25"/>
</dbReference>
<dbReference type="VEuPathDB" id="FungiDB:CAGL0J01199g"/>
<gene>
    <name evidence="9" type="ORF">AO440_002843</name>
</gene>
<comment type="caution">
    <text evidence="9">The sequence shown here is derived from an EMBL/GenBank/DDBJ whole genome shotgun (WGS) entry which is preliminary data.</text>
</comment>
<dbReference type="Gene3D" id="3.30.460.10">
    <property type="entry name" value="Beta Polymerase, domain 2"/>
    <property type="match status" value="1"/>
</dbReference>
<evidence type="ECO:0000256" key="6">
    <source>
        <dbReference type="ARBA" id="ARBA00023136"/>
    </source>
</evidence>
<name>A0A0W0CMN8_CANGB</name>
<dbReference type="Proteomes" id="UP000054886">
    <property type="component" value="Unassembled WGS sequence"/>
</dbReference>
<protein>
    <recommendedName>
        <fullName evidence="7">ATPase synthesis protein 25</fullName>
    </recommendedName>
</protein>
<organism evidence="9 10">
    <name type="scientific">Candida glabrata</name>
    <name type="common">Yeast</name>
    <name type="synonym">Torulopsis glabrata</name>
    <dbReference type="NCBI Taxonomy" id="5478"/>
    <lineage>
        <taxon>Eukaryota</taxon>
        <taxon>Fungi</taxon>
        <taxon>Dikarya</taxon>
        <taxon>Ascomycota</taxon>
        <taxon>Saccharomycotina</taxon>
        <taxon>Saccharomycetes</taxon>
        <taxon>Saccharomycetales</taxon>
        <taxon>Saccharomycetaceae</taxon>
        <taxon>Nakaseomyces</taxon>
    </lineage>
</organism>
<keyword evidence="5 7" id="KW-0496">Mitochondrion</keyword>
<comment type="function">
    <text evidence="7">Mitochondrial mRNA stabilization factor.</text>
</comment>
<sequence length="623" mass="72880">MQSLLQLKHYPLLTSYLEVLSTQKLHYMLRIRSIARPIVRRPWANAARVTGISGTRIQVPFPSSVRWYSDREPQTEPVAKDEESEHVPWYMRLEDDSLKSLNEDISNQHEVRLPDDCPDSLHTLVKHLQKQLALRDILVFDLKNQRLADPENYRLKMCDYVIICTAMSTKHCERSYVEINKLLKNEYGVSGYVEGQVNPNDEKKRLKRLARKNNLGRTNIRRNELNSTEESSWYMIDCHVDSIFLNILTENRRYEMNLEELYAPLNEKHLYEKSEHSMHINTNNRSQAFDSLEEEDNVLLALRKLAQQKRQYSTESPARSLRNELVKENFDSSKKLLADNPELREQLVKVAISTIEQIRDSTGASINTEKWYKFVSHNVPLVIQDTTFWDSYLKFLLLLNDCNSQTYSYKRLIPDYLVTKRSMGEELTADDITTFLSVISERVNPQNYWDLVKANTQVVEALRLFDEEVIFTDAILSKVIKTLTTNSNEHKLHSFYEVIKFLVWKYEKEIPINTLETILKTLINFGEYDYLLRLWTTKIGYKVGSKDTRPWKVFLKAITETQDVELIRLIIEKGCLLDISRGKVDVDPQLAVLLQTAFKTVDPENLIYNDQQRLLIPSSATRQ</sequence>
<evidence type="ECO:0000256" key="2">
    <source>
        <dbReference type="ARBA" id="ARBA00010787"/>
    </source>
</evidence>
<evidence type="ECO:0000256" key="1">
    <source>
        <dbReference type="ARBA" id="ARBA00004443"/>
    </source>
</evidence>